<accession>A0A7W6PW39</accession>
<dbReference type="AlphaFoldDB" id="A0A7W6PW39"/>
<proteinExistence type="predicted"/>
<dbReference type="PANTHER" id="PTHR43792:SF16">
    <property type="entry name" value="N-ACETYLTRANSFERASE DOMAIN-CONTAINING PROTEIN"/>
    <property type="match status" value="1"/>
</dbReference>
<dbReference type="GO" id="GO:0016747">
    <property type="term" value="F:acyltransferase activity, transferring groups other than amino-acyl groups"/>
    <property type="evidence" value="ECO:0007669"/>
    <property type="project" value="InterPro"/>
</dbReference>
<feature type="domain" description="N-acetyltransferase" evidence="1">
    <location>
        <begin position="39"/>
        <end position="202"/>
    </location>
</feature>
<dbReference type="InterPro" id="IPR016181">
    <property type="entry name" value="Acyl_CoA_acyltransferase"/>
</dbReference>
<dbReference type="Pfam" id="PF13302">
    <property type="entry name" value="Acetyltransf_3"/>
    <property type="match status" value="1"/>
</dbReference>
<sequence length="202" mass="21957">MAQGRWEGYRRVWLRLTGVRVTRHSWAMTSAPMLTTDRLILRPHRVEDYAACRALWADPDVVRFIGGAALDAQAVWFRILRYAGMWALLGYGMWAIEDRANGELLGEAGLLSAARGLAELDGVPEAGWVLGPAAWGRGIATEAMAAIFAWTDAHLAAPSIRCIIAPDNSGSIKVAEKLGFAALGDVDFHGAPTRVFDRPSQG</sequence>
<dbReference type="PROSITE" id="PS51186">
    <property type="entry name" value="GNAT"/>
    <property type="match status" value="1"/>
</dbReference>
<protein>
    <submittedName>
        <fullName evidence="2">RimJ/RimL family protein N-acetyltransferase</fullName>
    </submittedName>
</protein>
<dbReference type="InterPro" id="IPR000182">
    <property type="entry name" value="GNAT_dom"/>
</dbReference>
<keyword evidence="3" id="KW-1185">Reference proteome</keyword>
<dbReference type="Gene3D" id="3.40.630.30">
    <property type="match status" value="1"/>
</dbReference>
<dbReference type="Proteomes" id="UP000590524">
    <property type="component" value="Unassembled WGS sequence"/>
</dbReference>
<evidence type="ECO:0000313" key="3">
    <source>
        <dbReference type="Proteomes" id="UP000590524"/>
    </source>
</evidence>
<reference evidence="2 3" key="1">
    <citation type="submission" date="2020-08" db="EMBL/GenBank/DDBJ databases">
        <title>Genomic Encyclopedia of Type Strains, Phase IV (KMG-IV): sequencing the most valuable type-strain genomes for metagenomic binning, comparative biology and taxonomic classification.</title>
        <authorList>
            <person name="Goeker M."/>
        </authorList>
    </citation>
    <scope>NUCLEOTIDE SEQUENCE [LARGE SCALE GENOMIC DNA]</scope>
    <source>
        <strain evidence="2 3">DSM 19371</strain>
    </source>
</reference>
<organism evidence="2 3">
    <name type="scientific">Sphingobium scionense</name>
    <dbReference type="NCBI Taxonomy" id="1404341"/>
    <lineage>
        <taxon>Bacteria</taxon>
        <taxon>Pseudomonadati</taxon>
        <taxon>Pseudomonadota</taxon>
        <taxon>Alphaproteobacteria</taxon>
        <taxon>Sphingomonadales</taxon>
        <taxon>Sphingomonadaceae</taxon>
        <taxon>Sphingobium</taxon>
    </lineage>
</organism>
<dbReference type="EMBL" id="JACIEU010000006">
    <property type="protein sequence ID" value="MBB4147837.1"/>
    <property type="molecule type" value="Genomic_DNA"/>
</dbReference>
<comment type="caution">
    <text evidence="2">The sequence shown here is derived from an EMBL/GenBank/DDBJ whole genome shotgun (WGS) entry which is preliminary data.</text>
</comment>
<dbReference type="InterPro" id="IPR051531">
    <property type="entry name" value="N-acetyltransferase"/>
</dbReference>
<name>A0A7W6PW39_9SPHN</name>
<keyword evidence="2" id="KW-0808">Transferase</keyword>
<gene>
    <name evidence="2" type="ORF">GGQ90_001615</name>
</gene>
<evidence type="ECO:0000313" key="2">
    <source>
        <dbReference type="EMBL" id="MBB4147837.1"/>
    </source>
</evidence>
<dbReference type="SUPFAM" id="SSF55729">
    <property type="entry name" value="Acyl-CoA N-acyltransferases (Nat)"/>
    <property type="match status" value="1"/>
</dbReference>
<evidence type="ECO:0000259" key="1">
    <source>
        <dbReference type="PROSITE" id="PS51186"/>
    </source>
</evidence>
<dbReference type="PANTHER" id="PTHR43792">
    <property type="entry name" value="GNAT FAMILY, PUTATIVE (AFU_ORTHOLOGUE AFUA_3G00765)-RELATED-RELATED"/>
    <property type="match status" value="1"/>
</dbReference>